<dbReference type="AlphaFoldDB" id="A0A1Z4KQ85"/>
<evidence type="ECO:0000313" key="2">
    <source>
        <dbReference type="Proteomes" id="UP000217507"/>
    </source>
</evidence>
<sequence>MNQFKIKNSLRQSYANKIRALKTAQGGAWRTRKGGFKLVVSTLREGYANNLTLTVFNFEF</sequence>
<dbReference type="Proteomes" id="UP000217507">
    <property type="component" value="Chromosome"/>
</dbReference>
<evidence type="ECO:0000313" key="1">
    <source>
        <dbReference type="EMBL" id="BAY71175.1"/>
    </source>
</evidence>
<reference evidence="1 2" key="1">
    <citation type="submission" date="2017-06" db="EMBL/GenBank/DDBJ databases">
        <title>Genome sequencing of cyanobaciteial culture collection at National Institute for Environmental Studies (NIES).</title>
        <authorList>
            <person name="Hirose Y."/>
            <person name="Shimura Y."/>
            <person name="Fujisawa T."/>
            <person name="Nakamura Y."/>
            <person name="Kawachi M."/>
        </authorList>
    </citation>
    <scope>NUCLEOTIDE SEQUENCE [LARGE SCALE GENOMIC DNA]</scope>
    <source>
        <strain evidence="1 2">NIES-23</strain>
    </source>
</reference>
<accession>A0A1Z4KQ85</accession>
<dbReference type="EMBL" id="AP018216">
    <property type="protein sequence ID" value="BAY71175.1"/>
    <property type="molecule type" value="Genomic_DNA"/>
</dbReference>
<name>A0A1Z4KQ85_ANAVA</name>
<proteinExistence type="predicted"/>
<protein>
    <submittedName>
        <fullName evidence="1">Uncharacterized protein</fullName>
    </submittedName>
</protein>
<gene>
    <name evidence="1" type="ORF">NIES23_39910</name>
</gene>
<organism evidence="1 2">
    <name type="scientific">Trichormus variabilis NIES-23</name>
    <dbReference type="NCBI Taxonomy" id="1973479"/>
    <lineage>
        <taxon>Bacteria</taxon>
        <taxon>Bacillati</taxon>
        <taxon>Cyanobacteriota</taxon>
        <taxon>Cyanophyceae</taxon>
        <taxon>Nostocales</taxon>
        <taxon>Nostocaceae</taxon>
        <taxon>Trichormus</taxon>
    </lineage>
</organism>